<name>A0A1C6VHD4_9ACTN</name>
<proteinExistence type="predicted"/>
<accession>A0A1C6VHD4</accession>
<dbReference type="NCBIfam" id="NF046120">
    <property type="entry name" value="lipo_SCO0607"/>
    <property type="match status" value="1"/>
</dbReference>
<dbReference type="EMBL" id="FMIA01000002">
    <property type="protein sequence ID" value="SCL65474.1"/>
    <property type="molecule type" value="Genomic_DNA"/>
</dbReference>
<gene>
    <name evidence="1" type="ORF">GA0070617_5777</name>
</gene>
<evidence type="ECO:0008006" key="3">
    <source>
        <dbReference type="Google" id="ProtNLM"/>
    </source>
</evidence>
<evidence type="ECO:0000313" key="2">
    <source>
        <dbReference type="Proteomes" id="UP000198937"/>
    </source>
</evidence>
<dbReference type="InterPro" id="IPR058119">
    <property type="entry name" value="SCO0607-like"/>
</dbReference>
<dbReference type="AlphaFoldDB" id="A0A1C6VHD4"/>
<keyword evidence="2" id="KW-1185">Reference proteome</keyword>
<reference evidence="1 2" key="1">
    <citation type="submission" date="2016-06" db="EMBL/GenBank/DDBJ databases">
        <authorList>
            <person name="Kjaerup R.B."/>
            <person name="Dalgaard T.S."/>
            <person name="Juul-Madsen H.R."/>
        </authorList>
    </citation>
    <scope>NUCLEOTIDE SEQUENCE [LARGE SCALE GENOMIC DNA]</scope>
    <source>
        <strain evidence="1 2">DSM 45577</strain>
    </source>
</reference>
<dbReference type="Proteomes" id="UP000198937">
    <property type="component" value="Unassembled WGS sequence"/>
</dbReference>
<dbReference type="OrthoDB" id="4315065at2"/>
<protein>
    <recommendedName>
        <fullName evidence="3">Lipoprotein</fullName>
    </recommendedName>
</protein>
<organism evidence="1 2">
    <name type="scientific">Micromonospora yangpuensis</name>
    <dbReference type="NCBI Taxonomy" id="683228"/>
    <lineage>
        <taxon>Bacteria</taxon>
        <taxon>Bacillati</taxon>
        <taxon>Actinomycetota</taxon>
        <taxon>Actinomycetes</taxon>
        <taxon>Micromonosporales</taxon>
        <taxon>Micromonosporaceae</taxon>
        <taxon>Micromonospora</taxon>
    </lineage>
</organism>
<evidence type="ECO:0000313" key="1">
    <source>
        <dbReference type="EMBL" id="SCL65474.1"/>
    </source>
</evidence>
<sequence length="105" mass="11371">MADPVAGSRMLPMRNRMTILLATLGLVGSMATSGCSFQDSICGDGDYPILAVGVNNGSDCIPKGQEPPAGWVHYPEGKVPKHVDDEWDVYWRDHGIDEQGNIIDL</sequence>